<accession>A0A1I0WEZ3</accession>
<dbReference type="SUPFAM" id="SSF109854">
    <property type="entry name" value="DinB/YfiT-like putative metalloenzymes"/>
    <property type="match status" value="1"/>
</dbReference>
<gene>
    <name evidence="3" type="ORF">SAMN05192575_101960</name>
</gene>
<feature type="domain" description="Mycothiol-dependent maleylpyruvate isomerase metal-binding" evidence="2">
    <location>
        <begin position="36"/>
        <end position="175"/>
    </location>
</feature>
<dbReference type="EMBL" id="FOKC01000001">
    <property type="protein sequence ID" value="SFA87315.1"/>
    <property type="molecule type" value="Genomic_DNA"/>
</dbReference>
<evidence type="ECO:0000259" key="2">
    <source>
        <dbReference type="Pfam" id="PF11716"/>
    </source>
</evidence>
<dbReference type="Pfam" id="PF11716">
    <property type="entry name" value="MDMPI_N"/>
    <property type="match status" value="1"/>
</dbReference>
<reference evidence="3" key="1">
    <citation type="submission" date="2016-10" db="EMBL/GenBank/DDBJ databases">
        <authorList>
            <person name="de Groot N.N."/>
        </authorList>
    </citation>
    <scope>NUCLEOTIDE SEQUENCE [LARGE SCALE GENOMIC DNA]</scope>
    <source>
        <strain evidence="3">CGMCC 1.10697</strain>
    </source>
</reference>
<dbReference type="GO" id="GO:0046872">
    <property type="term" value="F:metal ion binding"/>
    <property type="evidence" value="ECO:0007669"/>
    <property type="project" value="InterPro"/>
</dbReference>
<evidence type="ECO:0000313" key="3">
    <source>
        <dbReference type="EMBL" id="SFA87315.1"/>
    </source>
</evidence>
<dbReference type="Pfam" id="PF07398">
    <property type="entry name" value="MDMPI_C"/>
    <property type="match status" value="1"/>
</dbReference>
<dbReference type="InterPro" id="IPR034660">
    <property type="entry name" value="DinB/YfiT-like"/>
</dbReference>
<dbReference type="InterPro" id="IPR017517">
    <property type="entry name" value="Maleyloyr_isom"/>
</dbReference>
<dbReference type="Proteomes" id="UP000199113">
    <property type="component" value="Unassembled WGS sequence"/>
</dbReference>
<dbReference type="STRING" id="748909.SAMN05192575_101960"/>
<name>A0A1I0WEZ3_9ACTN</name>
<evidence type="ECO:0000313" key="4">
    <source>
        <dbReference type="Proteomes" id="UP000199113"/>
    </source>
</evidence>
<dbReference type="InterPro" id="IPR024344">
    <property type="entry name" value="MDMPI_metal-binding"/>
</dbReference>
<evidence type="ECO:0000259" key="1">
    <source>
        <dbReference type="Pfam" id="PF07398"/>
    </source>
</evidence>
<organism evidence="3 4">
    <name type="scientific">Nocardioides alpinus</name>
    <dbReference type="NCBI Taxonomy" id="748909"/>
    <lineage>
        <taxon>Bacteria</taxon>
        <taxon>Bacillati</taxon>
        <taxon>Actinomycetota</taxon>
        <taxon>Actinomycetes</taxon>
        <taxon>Propionibacteriales</taxon>
        <taxon>Nocardioidaceae</taxon>
        <taxon>Nocardioides</taxon>
    </lineage>
</organism>
<dbReference type="InterPro" id="IPR010872">
    <property type="entry name" value="MDMPI_C-term_domain"/>
</dbReference>
<dbReference type="Gene3D" id="1.20.120.450">
    <property type="entry name" value="dinb family like domain"/>
    <property type="match status" value="1"/>
</dbReference>
<sequence length="292" mass="31020">MGLRRQAEVSGCIYALPMTDPVTDQDRLGTLVSVWWEAVDSFTHVLEQVGEDQWSTPTDLPGWDVHAVAAHTAHLEALLAGRAHDDVEIGDAPHARGMMGQFTEQGVVARRPESPDALITEIRESTTARHTQLLADPPTDPSAPAPGVFGAIGWTTGLLLRNRPLDVWMHEQDLRRALDLPGNLDSAPAIHAADYLMESLPFVVGKRAQAPIGSVVRLEVAGHAPVTVAVGEDGRGRAATADDGEPTVTLSMDRATFVVLAGGRRPAEPDVVGVSGDDELGARVLSALAVTP</sequence>
<protein>
    <submittedName>
        <fullName evidence="3">TIGR03083 family protein</fullName>
    </submittedName>
</protein>
<feature type="domain" description="MDMPI C-terminal" evidence="1">
    <location>
        <begin position="191"/>
        <end position="282"/>
    </location>
</feature>
<dbReference type="NCBIfam" id="TIGR03083">
    <property type="entry name" value="maleylpyruvate isomerase family mycothiol-dependent enzyme"/>
    <property type="match status" value="1"/>
</dbReference>
<proteinExistence type="predicted"/>
<dbReference type="AlphaFoldDB" id="A0A1I0WEZ3"/>